<accession>A0ABT4I8Q5</accession>
<feature type="transmembrane region" description="Helical" evidence="1">
    <location>
        <begin position="99"/>
        <end position="118"/>
    </location>
</feature>
<comment type="caution">
    <text evidence="2">The sequence shown here is derived from an EMBL/GenBank/DDBJ whole genome shotgun (WGS) entry which is preliminary data.</text>
</comment>
<keyword evidence="1" id="KW-1133">Transmembrane helix</keyword>
<evidence type="ECO:0000313" key="2">
    <source>
        <dbReference type="EMBL" id="MCZ0857734.1"/>
    </source>
</evidence>
<keyword evidence="1" id="KW-0472">Membrane</keyword>
<dbReference type="EMBL" id="JAPTMY010000011">
    <property type="protein sequence ID" value="MCZ0857734.1"/>
    <property type="molecule type" value="Genomic_DNA"/>
</dbReference>
<keyword evidence="1" id="KW-0812">Transmembrane</keyword>
<proteinExistence type="predicted"/>
<gene>
    <name evidence="2" type="ORF">OHJ16_06715</name>
</gene>
<organism evidence="2 3">
    <name type="scientific">Actinomyces israelii</name>
    <dbReference type="NCBI Taxonomy" id="1659"/>
    <lineage>
        <taxon>Bacteria</taxon>
        <taxon>Bacillati</taxon>
        <taxon>Actinomycetota</taxon>
        <taxon>Actinomycetes</taxon>
        <taxon>Actinomycetales</taxon>
        <taxon>Actinomycetaceae</taxon>
        <taxon>Actinomyces</taxon>
    </lineage>
</organism>
<dbReference type="RefSeq" id="WP_268917268.1">
    <property type="nucleotide sequence ID" value="NZ_CAJPNG010000072.1"/>
</dbReference>
<sequence>MNETTARPSAASPGALVILTCSAIAMSLPGAVLAGPPGLLVAVLIALATLWCWTRTRPTPPPTRLGRRGAAWVQATAIAEGVVTTTSFIPLMMTGHIRWWLPLVLCSVSVHLTTFLVWARRRADLLLVPVSWAAVGLSAALTARGQWRAGWVEGGWVMAVAVLGYVLVLATPAGNVLCGPVRMGRARTVVRR</sequence>
<evidence type="ECO:0000256" key="1">
    <source>
        <dbReference type="SAM" id="Phobius"/>
    </source>
</evidence>
<evidence type="ECO:0000313" key="3">
    <source>
        <dbReference type="Proteomes" id="UP001072034"/>
    </source>
</evidence>
<keyword evidence="3" id="KW-1185">Reference proteome</keyword>
<feature type="transmembrane region" description="Helical" evidence="1">
    <location>
        <begin position="125"/>
        <end position="143"/>
    </location>
</feature>
<feature type="transmembrane region" description="Helical" evidence="1">
    <location>
        <begin position="75"/>
        <end position="93"/>
    </location>
</feature>
<name>A0ABT4I8Q5_9ACTO</name>
<feature type="transmembrane region" description="Helical" evidence="1">
    <location>
        <begin position="155"/>
        <end position="178"/>
    </location>
</feature>
<protein>
    <submittedName>
        <fullName evidence="2">Uncharacterized protein</fullName>
    </submittedName>
</protein>
<reference evidence="2" key="1">
    <citation type="submission" date="2022-10" db="EMBL/GenBank/DDBJ databases">
        <title>Genome sequence of Actinomyces israelii ATCC 10048.</title>
        <authorList>
            <person name="Watt R.M."/>
            <person name="Tong W.M."/>
        </authorList>
    </citation>
    <scope>NUCLEOTIDE SEQUENCE</scope>
    <source>
        <strain evidence="2">ATCC 10048</strain>
    </source>
</reference>
<feature type="transmembrane region" description="Helical" evidence="1">
    <location>
        <begin position="37"/>
        <end position="54"/>
    </location>
</feature>
<dbReference type="Proteomes" id="UP001072034">
    <property type="component" value="Unassembled WGS sequence"/>
</dbReference>